<evidence type="ECO:0000256" key="4">
    <source>
        <dbReference type="ARBA" id="ARBA00016394"/>
    </source>
</evidence>
<evidence type="ECO:0000256" key="9">
    <source>
        <dbReference type="ARBA" id="ARBA00023128"/>
    </source>
</evidence>
<evidence type="ECO:0000313" key="16">
    <source>
        <dbReference type="RefSeq" id="XP_031573857.1"/>
    </source>
</evidence>
<dbReference type="InParanoid" id="A0A6P8J2N4"/>
<reference evidence="16" key="1">
    <citation type="submission" date="2025-08" db="UniProtKB">
        <authorList>
            <consortium name="RefSeq"/>
        </authorList>
    </citation>
    <scope>IDENTIFICATION</scope>
    <source>
        <tissue evidence="16">Tentacle</tissue>
    </source>
</reference>
<dbReference type="Gene3D" id="3.40.30.10">
    <property type="entry name" value="Glutaredoxin"/>
    <property type="match status" value="1"/>
</dbReference>
<dbReference type="SUPFAM" id="SSF52833">
    <property type="entry name" value="Thioredoxin-like"/>
    <property type="match status" value="1"/>
</dbReference>
<accession>A0A6P8J2N4</accession>
<comment type="similarity">
    <text evidence="3">Belongs to the complex I NDUFA2 subunit family.</text>
</comment>
<dbReference type="GeneID" id="116307699"/>
<dbReference type="PIRSF" id="PIRSF005822">
    <property type="entry name" value="NDUA2"/>
    <property type="match status" value="1"/>
</dbReference>
<dbReference type="RefSeq" id="XP_031573857.1">
    <property type="nucleotide sequence ID" value="XM_031717997.1"/>
</dbReference>
<protein>
    <recommendedName>
        <fullName evidence="4">NADH dehydrogenase [ubiquinone] 1 alpha subcomplex subunit 2</fullName>
    </recommendedName>
    <alternativeName>
        <fullName evidence="11">Complex I-B8</fullName>
    </alternativeName>
    <alternativeName>
        <fullName evidence="12">NADH-ubiquinone oxidoreductase B8 subunit</fullName>
    </alternativeName>
</protein>
<keyword evidence="6" id="KW-0679">Respiratory chain</keyword>
<evidence type="ECO:0000256" key="5">
    <source>
        <dbReference type="ARBA" id="ARBA00022448"/>
    </source>
</evidence>
<comment type="function">
    <text evidence="1">Accessory subunit of the mitochondrial membrane respiratory chain NADH dehydrogenase (Complex I), that is believed not to be involved in catalysis. Complex I functions in the transfer of electrons from NADH to the respiratory chain. The immediate electron acceptor for the enzyme is believed to be ubiquinone.</text>
</comment>
<dbReference type="Pfam" id="PF05047">
    <property type="entry name" value="L51_S25_CI-B8"/>
    <property type="match status" value="1"/>
</dbReference>
<evidence type="ECO:0000256" key="8">
    <source>
        <dbReference type="ARBA" id="ARBA00022982"/>
    </source>
</evidence>
<evidence type="ECO:0000256" key="12">
    <source>
        <dbReference type="ARBA" id="ARBA00032513"/>
    </source>
</evidence>
<keyword evidence="13" id="KW-1015">Disulfide bond</keyword>
<evidence type="ECO:0000256" key="3">
    <source>
        <dbReference type="ARBA" id="ARBA00008939"/>
    </source>
</evidence>
<dbReference type="PANTHER" id="PTHR12878">
    <property type="entry name" value="NADH-UBIQUINONE OXIDOREDUCTASE B8 SUBUNIT"/>
    <property type="match status" value="1"/>
</dbReference>
<feature type="disulfide bond" description="Redox-active" evidence="13">
    <location>
        <begin position="21"/>
        <end position="55"/>
    </location>
</feature>
<evidence type="ECO:0000256" key="13">
    <source>
        <dbReference type="PIRSR" id="PIRSR005822-1"/>
    </source>
</evidence>
<dbReference type="Proteomes" id="UP000515163">
    <property type="component" value="Unplaced"/>
</dbReference>
<sequence>MAAAWRTNLGRFAREIRIHLCQTSESSHGVRNFLEKNYVDIKKANPKFPILVRECSGIFPKMYARYGYGKEVSVDLTNMKSEEVGKAMEKLVTAQPE</sequence>
<dbReference type="InterPro" id="IPR007741">
    <property type="entry name" value="Ribosomal_mL43/mS25/NADH_DH"/>
</dbReference>
<comment type="subcellular location">
    <subcellularLocation>
        <location evidence="2">Mitochondrion inner membrane</location>
        <topology evidence="2">Peripheral membrane protein</topology>
        <orientation evidence="2">Matrix side</orientation>
    </subcellularLocation>
</comment>
<name>A0A6P8J2N4_ACTTE</name>
<keyword evidence="8" id="KW-0249">Electron transport</keyword>
<evidence type="ECO:0000256" key="7">
    <source>
        <dbReference type="ARBA" id="ARBA00022792"/>
    </source>
</evidence>
<dbReference type="InterPro" id="IPR036249">
    <property type="entry name" value="Thioredoxin-like_sf"/>
</dbReference>
<keyword evidence="7" id="KW-0999">Mitochondrion inner membrane</keyword>
<dbReference type="SMART" id="SM00916">
    <property type="entry name" value="L51_S25_CI-B8"/>
    <property type="match status" value="1"/>
</dbReference>
<evidence type="ECO:0000256" key="2">
    <source>
        <dbReference type="ARBA" id="ARBA00004443"/>
    </source>
</evidence>
<dbReference type="FunCoup" id="A0A6P8J2N4">
    <property type="interactions" value="1040"/>
</dbReference>
<dbReference type="KEGG" id="aten:116307699"/>
<keyword evidence="9" id="KW-0496">Mitochondrion</keyword>
<evidence type="ECO:0000256" key="1">
    <source>
        <dbReference type="ARBA" id="ARBA00003195"/>
    </source>
</evidence>
<dbReference type="InterPro" id="IPR016464">
    <property type="entry name" value="NADH_Ub_cplx-1_asu_su-2"/>
</dbReference>
<evidence type="ECO:0000256" key="11">
    <source>
        <dbReference type="ARBA" id="ARBA00031441"/>
    </source>
</evidence>
<dbReference type="PANTHER" id="PTHR12878:SF0">
    <property type="entry name" value="NADH DEHYDROGENASE [UBIQUINONE] 1 ALPHA SUBCOMPLEX SUBUNIT 2"/>
    <property type="match status" value="1"/>
</dbReference>
<feature type="domain" description="Ribosomal protein/NADH dehydrogenase" evidence="14">
    <location>
        <begin position="22"/>
        <end position="95"/>
    </location>
</feature>
<proteinExistence type="inferred from homology"/>
<evidence type="ECO:0000256" key="10">
    <source>
        <dbReference type="ARBA" id="ARBA00023136"/>
    </source>
</evidence>
<dbReference type="OrthoDB" id="10250268at2759"/>
<evidence type="ECO:0000313" key="15">
    <source>
        <dbReference type="Proteomes" id="UP000515163"/>
    </source>
</evidence>
<keyword evidence="10" id="KW-0472">Membrane</keyword>
<dbReference type="GO" id="GO:0005743">
    <property type="term" value="C:mitochondrial inner membrane"/>
    <property type="evidence" value="ECO:0007669"/>
    <property type="project" value="UniProtKB-SubCell"/>
</dbReference>
<gene>
    <name evidence="16" type="primary">LOC116307699</name>
</gene>
<dbReference type="AlphaFoldDB" id="A0A6P8J2N4"/>
<evidence type="ECO:0000259" key="14">
    <source>
        <dbReference type="SMART" id="SM00916"/>
    </source>
</evidence>
<keyword evidence="15" id="KW-1185">Reference proteome</keyword>
<keyword evidence="5" id="KW-0813">Transport</keyword>
<organism evidence="15 16">
    <name type="scientific">Actinia tenebrosa</name>
    <name type="common">Australian red waratah sea anemone</name>
    <dbReference type="NCBI Taxonomy" id="6105"/>
    <lineage>
        <taxon>Eukaryota</taxon>
        <taxon>Metazoa</taxon>
        <taxon>Cnidaria</taxon>
        <taxon>Anthozoa</taxon>
        <taxon>Hexacorallia</taxon>
        <taxon>Actiniaria</taxon>
        <taxon>Actiniidae</taxon>
        <taxon>Actinia</taxon>
    </lineage>
</organism>
<evidence type="ECO:0000256" key="6">
    <source>
        <dbReference type="ARBA" id="ARBA00022660"/>
    </source>
</evidence>